<name>A0A243QFD8_9ACTN</name>
<evidence type="ECO:0000313" key="1">
    <source>
        <dbReference type="EMBL" id="OUC80468.1"/>
    </source>
</evidence>
<evidence type="ECO:0000313" key="2">
    <source>
        <dbReference type="Proteomes" id="UP000194761"/>
    </source>
</evidence>
<proteinExistence type="predicted"/>
<organism evidence="1 2">
    <name type="scientific">Streptosporangium minutum</name>
    <dbReference type="NCBI Taxonomy" id="569862"/>
    <lineage>
        <taxon>Bacteria</taxon>
        <taxon>Bacillati</taxon>
        <taxon>Actinomycetota</taxon>
        <taxon>Actinomycetes</taxon>
        <taxon>Streptosporangiales</taxon>
        <taxon>Streptosporangiaceae</taxon>
        <taxon>Streptosporangium</taxon>
    </lineage>
</organism>
<protein>
    <submittedName>
        <fullName evidence="1">Uncharacterized protein</fullName>
    </submittedName>
</protein>
<dbReference type="EMBL" id="NGFP01000403">
    <property type="protein sequence ID" value="OUC80468.1"/>
    <property type="molecule type" value="Genomic_DNA"/>
</dbReference>
<reference evidence="1 2" key="1">
    <citation type="submission" date="2017-05" db="EMBL/GenBank/DDBJ databases">
        <title>Biotechnological potential of actinobacteria isolated from South African environments.</title>
        <authorList>
            <person name="Le Roes-Hill M."/>
            <person name="Prins A."/>
            <person name="Durrell K.A."/>
        </authorList>
    </citation>
    <scope>NUCLEOTIDE SEQUENCE [LARGE SCALE GENOMIC DNA]</scope>
    <source>
        <strain evidence="1">M26</strain>
    </source>
</reference>
<comment type="caution">
    <text evidence="1">The sequence shown here is derived from an EMBL/GenBank/DDBJ whole genome shotgun (WGS) entry which is preliminary data.</text>
</comment>
<accession>A0A243QFD8</accession>
<keyword evidence="2" id="KW-1185">Reference proteome</keyword>
<gene>
    <name evidence="1" type="ORF">CA984_42555</name>
</gene>
<dbReference type="AlphaFoldDB" id="A0A243QFD8"/>
<dbReference type="Proteomes" id="UP000194761">
    <property type="component" value="Unassembled WGS sequence"/>
</dbReference>
<sequence>MVRRRILVAPVTVSPTKPLTPTHLKHLLSFDVLCRATSLFADVHLLYNHSTFAGTRQVAGFWEFLDRVHPALCYQDLTEEQIGELYMEHQRSARVPFSELQPVVQRAENGWIHPATSRILEIWEQHYRLLGMSDIKLGGGYAEQAPVDEVVETLTAHHLCVDGRPLGAPVYLDATPAGLPLRVVISAEGHANYLFRALQELIPSLGRHDLMLLVYDKELRHDYLVLEHVLSRLGAAVERLELVRVPIDGEVRSSREGGWQGYTVGGFAGPVVDEFGQEAFRLGLRLYLLAGLGRGQGESFSLPHLKRWVRRAQRLLDAAGADTEVGAAGEDVETGDLPGQLSRLAGRRGFLDSYRLTTAMLTRDSGIPLRELLRVAYV</sequence>
<dbReference type="RefSeq" id="WP_086578978.1">
    <property type="nucleotide sequence ID" value="NZ_NGFP01000403.1"/>
</dbReference>